<sequence>MFSLLTTFTLFITSTLAYVILNVHSDNPTINGQGIYAHTDLQAPYPTYLYLGFNLEFLYNKNHEALYYYPDGSSDYTFSLFVTDNGTLAMQEVSNFKSPLSVNITIAKGNGCVFFNGSSSLFAEKNVGSVFSEDTYALKTYPNGGAPAGAIPLTLIGKFST</sequence>
<dbReference type="EMBL" id="JAGSYN010000037">
    <property type="protein sequence ID" value="KAG7666166.1"/>
    <property type="molecule type" value="Genomic_DNA"/>
</dbReference>
<keyword evidence="3" id="KW-1185">Reference proteome</keyword>
<dbReference type="Proteomes" id="UP000694255">
    <property type="component" value="Unassembled WGS sequence"/>
</dbReference>
<protein>
    <recommendedName>
        <fullName evidence="4">Cell wall protein RHD3</fullName>
    </recommendedName>
</protein>
<feature type="signal peptide" evidence="1">
    <location>
        <begin position="1"/>
        <end position="17"/>
    </location>
</feature>
<evidence type="ECO:0000313" key="2">
    <source>
        <dbReference type="EMBL" id="KAG7666166.1"/>
    </source>
</evidence>
<evidence type="ECO:0000256" key="1">
    <source>
        <dbReference type="SAM" id="SignalP"/>
    </source>
</evidence>
<accession>A0A8J5US87</accession>
<dbReference type="AlphaFoldDB" id="A0A8J5US87"/>
<proteinExistence type="predicted"/>
<organism evidence="2 3">
    <name type="scientific">[Candida] subhashii</name>
    <dbReference type="NCBI Taxonomy" id="561895"/>
    <lineage>
        <taxon>Eukaryota</taxon>
        <taxon>Fungi</taxon>
        <taxon>Dikarya</taxon>
        <taxon>Ascomycota</taxon>
        <taxon>Saccharomycotina</taxon>
        <taxon>Pichiomycetes</taxon>
        <taxon>Debaryomycetaceae</taxon>
        <taxon>Spathaspora</taxon>
    </lineage>
</organism>
<gene>
    <name evidence="2" type="ORF">J8A68_000295</name>
</gene>
<dbReference type="GeneID" id="73467096"/>
<feature type="chain" id="PRO_5035258467" description="Cell wall protein RHD3" evidence="1">
    <location>
        <begin position="18"/>
        <end position="161"/>
    </location>
</feature>
<name>A0A8J5US87_9ASCO</name>
<keyword evidence="1" id="KW-0732">Signal</keyword>
<dbReference type="RefSeq" id="XP_049266398.1">
    <property type="nucleotide sequence ID" value="XM_049406779.1"/>
</dbReference>
<evidence type="ECO:0000313" key="3">
    <source>
        <dbReference type="Proteomes" id="UP000694255"/>
    </source>
</evidence>
<evidence type="ECO:0008006" key="4">
    <source>
        <dbReference type="Google" id="ProtNLM"/>
    </source>
</evidence>
<reference evidence="2 3" key="1">
    <citation type="journal article" date="2021" name="DNA Res.">
        <title>Genome analysis of Candida subhashii reveals its hybrid nature and dual mitochondrial genome conformations.</title>
        <authorList>
            <person name="Mixao V."/>
            <person name="Hegedusova E."/>
            <person name="Saus E."/>
            <person name="Pryszcz L.P."/>
            <person name="Cillingova A."/>
            <person name="Nosek J."/>
            <person name="Gabaldon T."/>
        </authorList>
    </citation>
    <scope>NUCLEOTIDE SEQUENCE [LARGE SCALE GENOMIC DNA]</scope>
    <source>
        <strain evidence="2 3">CBS 10753</strain>
    </source>
</reference>
<comment type="caution">
    <text evidence="2">The sequence shown here is derived from an EMBL/GenBank/DDBJ whole genome shotgun (WGS) entry which is preliminary data.</text>
</comment>